<reference evidence="2 3" key="1">
    <citation type="submission" date="2015-06" db="EMBL/GenBank/DDBJ databases">
        <title>Draft genome of the ant-associated black yeast Phialophora attae CBS 131958.</title>
        <authorList>
            <person name="Moreno L.F."/>
            <person name="Stielow B.J."/>
            <person name="de Hoog S."/>
            <person name="Vicente V.A."/>
            <person name="Weiss V.A."/>
            <person name="de Vries M."/>
            <person name="Cruz L.M."/>
            <person name="Souza E.M."/>
        </authorList>
    </citation>
    <scope>NUCLEOTIDE SEQUENCE [LARGE SCALE GENOMIC DNA]</scope>
    <source>
        <strain evidence="2 3">CBS 131958</strain>
    </source>
</reference>
<dbReference type="OrthoDB" id="104509at2759"/>
<accession>A0A0N1H7K1</accession>
<protein>
    <submittedName>
        <fullName evidence="2">4-carboxymuconolactone decarboxylase</fullName>
    </submittedName>
</protein>
<evidence type="ECO:0000313" key="3">
    <source>
        <dbReference type="Proteomes" id="UP000038010"/>
    </source>
</evidence>
<organism evidence="2 3">
    <name type="scientific">Cyphellophora attinorum</name>
    <dbReference type="NCBI Taxonomy" id="1664694"/>
    <lineage>
        <taxon>Eukaryota</taxon>
        <taxon>Fungi</taxon>
        <taxon>Dikarya</taxon>
        <taxon>Ascomycota</taxon>
        <taxon>Pezizomycotina</taxon>
        <taxon>Eurotiomycetes</taxon>
        <taxon>Chaetothyriomycetidae</taxon>
        <taxon>Chaetothyriales</taxon>
        <taxon>Cyphellophoraceae</taxon>
        <taxon>Cyphellophora</taxon>
    </lineage>
</organism>
<keyword evidence="3" id="KW-1185">Reference proteome</keyword>
<comment type="caution">
    <text evidence="2">The sequence shown here is derived from an EMBL/GenBank/DDBJ whole genome shotgun (WGS) entry which is preliminary data.</text>
</comment>
<proteinExistence type="predicted"/>
<evidence type="ECO:0000313" key="2">
    <source>
        <dbReference type="EMBL" id="KPI42522.1"/>
    </source>
</evidence>
<dbReference type="PANTHER" id="PTHR33570">
    <property type="entry name" value="4-CARBOXYMUCONOLACTONE DECARBOXYLASE FAMILY PROTEIN"/>
    <property type="match status" value="1"/>
</dbReference>
<dbReference type="EMBL" id="LFJN01000007">
    <property type="protein sequence ID" value="KPI42522.1"/>
    <property type="molecule type" value="Genomic_DNA"/>
</dbReference>
<evidence type="ECO:0000259" key="1">
    <source>
        <dbReference type="Pfam" id="PF02627"/>
    </source>
</evidence>
<gene>
    <name evidence="2" type="ORF">AB675_9823</name>
</gene>
<dbReference type="AlphaFoldDB" id="A0A0N1H7K1"/>
<dbReference type="RefSeq" id="XP_018002485.1">
    <property type="nucleotide sequence ID" value="XM_018150392.1"/>
</dbReference>
<dbReference type="STRING" id="1664694.A0A0N1H7K1"/>
<dbReference type="InterPro" id="IPR052512">
    <property type="entry name" value="4CMD/NDH-1_regulator"/>
</dbReference>
<dbReference type="Pfam" id="PF02627">
    <property type="entry name" value="CMD"/>
    <property type="match status" value="1"/>
</dbReference>
<dbReference type="GO" id="GO:0051920">
    <property type="term" value="F:peroxiredoxin activity"/>
    <property type="evidence" value="ECO:0007669"/>
    <property type="project" value="InterPro"/>
</dbReference>
<feature type="domain" description="Carboxymuconolactone decarboxylase-like" evidence="1">
    <location>
        <begin position="46"/>
        <end position="127"/>
    </location>
</feature>
<dbReference type="GeneID" id="28742272"/>
<dbReference type="Proteomes" id="UP000038010">
    <property type="component" value="Unassembled WGS sequence"/>
</dbReference>
<sequence length="143" mass="15563">MADAKRLEDAHAAFWDNGIAIRREVAGNEYVDRSLSKGASDFAKPMQEMVTEIGWGYVWARPGLERKTRSLLNIAMLCALNRSAELAVHVRGAVNNGATDVEIRETIMQAAIYAGFPAGLEGTRVAERVLGEIKDEQSTAGKA</sequence>
<dbReference type="VEuPathDB" id="FungiDB:AB675_9823"/>
<dbReference type="InterPro" id="IPR003779">
    <property type="entry name" value="CMD-like"/>
</dbReference>
<dbReference type="InterPro" id="IPR029032">
    <property type="entry name" value="AhpD-like"/>
</dbReference>
<dbReference type="Gene3D" id="1.20.1290.10">
    <property type="entry name" value="AhpD-like"/>
    <property type="match status" value="1"/>
</dbReference>
<name>A0A0N1H7K1_9EURO</name>
<dbReference type="PANTHER" id="PTHR33570:SF2">
    <property type="entry name" value="CARBOXYMUCONOLACTONE DECARBOXYLASE-LIKE DOMAIN-CONTAINING PROTEIN"/>
    <property type="match status" value="1"/>
</dbReference>
<dbReference type="SUPFAM" id="SSF69118">
    <property type="entry name" value="AhpD-like"/>
    <property type="match status" value="1"/>
</dbReference>